<organism evidence="1 2">
    <name type="scientific">Pseudomonas ekonensis</name>
    <dbReference type="NCBI Taxonomy" id="2842353"/>
    <lineage>
        <taxon>Bacteria</taxon>
        <taxon>Pseudomonadati</taxon>
        <taxon>Pseudomonadota</taxon>
        <taxon>Gammaproteobacteria</taxon>
        <taxon>Pseudomonadales</taxon>
        <taxon>Pseudomonadaceae</taxon>
        <taxon>Pseudomonas</taxon>
    </lineage>
</organism>
<dbReference type="Proteomes" id="UP000765224">
    <property type="component" value="Unassembled WGS sequence"/>
</dbReference>
<gene>
    <name evidence="1" type="ORF">KVG96_11445</name>
</gene>
<evidence type="ECO:0000313" key="2">
    <source>
        <dbReference type="Proteomes" id="UP000765224"/>
    </source>
</evidence>
<proteinExistence type="predicted"/>
<comment type="caution">
    <text evidence="1">The sequence shown here is derived from an EMBL/GenBank/DDBJ whole genome shotgun (WGS) entry which is preliminary data.</text>
</comment>
<sequence>MNAFAKVVTQPMLLGSCQGTIDGTEEFRAGLVELSEASYPPPHGEAYVMLATQRKPGPDYTTKELKISFSKGWPDGNYGLYADAYTVRVLFIDSSIPAKPVVYTQYQGIARVAYDTESSTFSGEISAALENRDEDTPRTVNIKVDFEAFPNVRNRRIPRRPSPRAHC</sequence>
<protein>
    <submittedName>
        <fullName evidence="1">Uncharacterized protein</fullName>
    </submittedName>
</protein>
<dbReference type="EMBL" id="JAHSTS010000001">
    <property type="protein sequence ID" value="MBV4458567.1"/>
    <property type="molecule type" value="Genomic_DNA"/>
</dbReference>
<name>A0ABS6PEW6_9PSED</name>
<reference evidence="1 2" key="1">
    <citation type="submission" date="2021-06" db="EMBL/GenBank/DDBJ databases">
        <title>Updating the genus Pseudomonas: Description of 43 new species and partition of the Pseudomonas putida group.</title>
        <authorList>
            <person name="Girard L."/>
            <person name="Lood C."/>
            <person name="Vandamme P."/>
            <person name="Rokni-Zadeh H."/>
            <person name="Van Noort V."/>
            <person name="Hofte M."/>
            <person name="Lavigne R."/>
            <person name="De Mot R."/>
        </authorList>
    </citation>
    <scope>NUCLEOTIDE SEQUENCE [LARGE SCALE GENOMIC DNA]</scope>
    <source>
        <strain evidence="1 2">COR58</strain>
    </source>
</reference>
<dbReference type="RefSeq" id="WP_217892164.1">
    <property type="nucleotide sequence ID" value="NZ_JAHSTS010000001.1"/>
</dbReference>
<evidence type="ECO:0000313" key="1">
    <source>
        <dbReference type="EMBL" id="MBV4458567.1"/>
    </source>
</evidence>
<accession>A0ABS6PEW6</accession>
<dbReference type="PROSITE" id="PS51257">
    <property type="entry name" value="PROKAR_LIPOPROTEIN"/>
    <property type="match status" value="1"/>
</dbReference>
<keyword evidence="2" id="KW-1185">Reference proteome</keyword>